<accession>A0ABV9JEH0</accession>
<organism evidence="1 2">
    <name type="scientific">Lactococcus nasutitermitis</name>
    <dbReference type="NCBI Taxonomy" id="1652957"/>
    <lineage>
        <taxon>Bacteria</taxon>
        <taxon>Bacillati</taxon>
        <taxon>Bacillota</taxon>
        <taxon>Bacilli</taxon>
        <taxon>Lactobacillales</taxon>
        <taxon>Streptococcaceae</taxon>
        <taxon>Lactococcus</taxon>
    </lineage>
</organism>
<evidence type="ECO:0000313" key="2">
    <source>
        <dbReference type="Proteomes" id="UP001595987"/>
    </source>
</evidence>
<name>A0ABV9JEH0_9LACT</name>
<dbReference type="RefSeq" id="WP_213534822.1">
    <property type="nucleotide sequence ID" value="NZ_BOVQ01000004.1"/>
</dbReference>
<dbReference type="InterPro" id="IPR053842">
    <property type="entry name" value="NikA-like"/>
</dbReference>
<evidence type="ECO:0000313" key="1">
    <source>
        <dbReference type="EMBL" id="MFC4652449.1"/>
    </source>
</evidence>
<dbReference type="EMBL" id="JBHSGD010000005">
    <property type="protein sequence ID" value="MFC4652449.1"/>
    <property type="molecule type" value="Genomic_DNA"/>
</dbReference>
<dbReference type="Proteomes" id="UP001595987">
    <property type="component" value="Unassembled WGS sequence"/>
</dbReference>
<reference evidence="2" key="1">
    <citation type="journal article" date="2019" name="Int. J. Syst. Evol. Microbiol.">
        <title>The Global Catalogue of Microorganisms (GCM) 10K type strain sequencing project: providing services to taxonomists for standard genome sequencing and annotation.</title>
        <authorList>
            <consortium name="The Broad Institute Genomics Platform"/>
            <consortium name="The Broad Institute Genome Sequencing Center for Infectious Disease"/>
            <person name="Wu L."/>
            <person name="Ma J."/>
        </authorList>
    </citation>
    <scope>NUCLEOTIDE SEQUENCE [LARGE SCALE GENOMIC DNA]</scope>
    <source>
        <strain evidence="2">CCUG 63287</strain>
    </source>
</reference>
<gene>
    <name evidence="1" type="primary">mobC</name>
    <name evidence="1" type="ORF">ACFO26_05960</name>
</gene>
<sequence>MNKQNLNRPIQRLVRFNKDENEYIKEKIKASPFNNFQNFARILLITGEVKMVDYSELSKLNYEVNRIGNNINQMAKLAHQFDEISPADIENLLHQVEELKAMVSIELKKEKLNERKF</sequence>
<comment type="caution">
    <text evidence="1">The sequence shown here is derived from an EMBL/GenBank/DDBJ whole genome shotgun (WGS) entry which is preliminary data.</text>
</comment>
<dbReference type="Pfam" id="PF21983">
    <property type="entry name" value="NikA-like"/>
    <property type="match status" value="1"/>
</dbReference>
<keyword evidence="2" id="KW-1185">Reference proteome</keyword>
<protein>
    <submittedName>
        <fullName evidence="1">Plasmid mobilization relaxosome protein MobC</fullName>
    </submittedName>
</protein>
<proteinExistence type="predicted"/>